<evidence type="ECO:0000256" key="15">
    <source>
        <dbReference type="ARBA" id="ARBA00038892"/>
    </source>
</evidence>
<proteinExistence type="inferred from homology"/>
<evidence type="ECO:0000256" key="12">
    <source>
        <dbReference type="ARBA" id="ARBA00023166"/>
    </source>
</evidence>
<evidence type="ECO:0000256" key="6">
    <source>
        <dbReference type="ARBA" id="ARBA00022955"/>
    </source>
</evidence>
<evidence type="ECO:0000313" key="19">
    <source>
        <dbReference type="EMBL" id="RFU30694.1"/>
    </source>
</evidence>
<dbReference type="EC" id="1.3.1.71" evidence="15 17"/>
<protein>
    <recommendedName>
        <fullName evidence="15 17">Delta(24(24(1)))-sterol reductase</fullName>
        <ecNumber evidence="15 17">1.3.1.71</ecNumber>
    </recommendedName>
    <alternativeName>
        <fullName evidence="17">C-24(28) sterol reductase</fullName>
    </alternativeName>
    <alternativeName>
        <fullName evidence="17">Sterol Delta(24(28))-reductase</fullName>
    </alternativeName>
</protein>
<dbReference type="Pfam" id="PF01222">
    <property type="entry name" value="ERG4_ERG24"/>
    <property type="match status" value="1"/>
</dbReference>
<keyword evidence="4 17" id="KW-0812">Transmembrane</keyword>
<keyword evidence="20" id="KW-1185">Reference proteome</keyword>
<evidence type="ECO:0000256" key="3">
    <source>
        <dbReference type="ARBA" id="ARBA00022516"/>
    </source>
</evidence>
<feature type="transmembrane region" description="Helical" evidence="17">
    <location>
        <begin position="113"/>
        <end position="135"/>
    </location>
</feature>
<dbReference type="InterPro" id="IPR018083">
    <property type="entry name" value="Sterol_reductase_CS"/>
</dbReference>
<reference evidence="19 20" key="1">
    <citation type="submission" date="2018-05" db="EMBL/GenBank/DDBJ databases">
        <title>Draft genome sequence of Scytalidium lignicola DSM 105466, a ubiquitous saprotrophic fungus.</title>
        <authorList>
            <person name="Buettner E."/>
            <person name="Gebauer A.M."/>
            <person name="Hofrichter M."/>
            <person name="Liers C."/>
            <person name="Kellner H."/>
        </authorList>
    </citation>
    <scope>NUCLEOTIDE SEQUENCE [LARGE SCALE GENOMIC DNA]</scope>
    <source>
        <strain evidence="19 20">DSM 105466</strain>
    </source>
</reference>
<feature type="non-terminal residue" evidence="19">
    <location>
        <position position="1"/>
    </location>
</feature>
<evidence type="ECO:0000256" key="8">
    <source>
        <dbReference type="ARBA" id="ARBA00023002"/>
    </source>
</evidence>
<evidence type="ECO:0000256" key="17">
    <source>
        <dbReference type="RuleBase" id="RU369120"/>
    </source>
</evidence>
<comment type="caution">
    <text evidence="19">The sequence shown here is derived from an EMBL/GenBank/DDBJ whole genome shotgun (WGS) entry which is preliminary data.</text>
</comment>
<evidence type="ECO:0000256" key="11">
    <source>
        <dbReference type="ARBA" id="ARBA00023136"/>
    </source>
</evidence>
<evidence type="ECO:0000256" key="18">
    <source>
        <dbReference type="SAM" id="MobiDB-lite"/>
    </source>
</evidence>
<organism evidence="19 20">
    <name type="scientific">Scytalidium lignicola</name>
    <name type="common">Hyphomycete</name>
    <dbReference type="NCBI Taxonomy" id="5539"/>
    <lineage>
        <taxon>Eukaryota</taxon>
        <taxon>Fungi</taxon>
        <taxon>Dikarya</taxon>
        <taxon>Ascomycota</taxon>
        <taxon>Pezizomycotina</taxon>
        <taxon>Leotiomycetes</taxon>
        <taxon>Leotiomycetes incertae sedis</taxon>
        <taxon>Scytalidium</taxon>
    </lineage>
</organism>
<feature type="transmembrane region" description="Helical" evidence="17">
    <location>
        <begin position="156"/>
        <end position="178"/>
    </location>
</feature>
<dbReference type="GO" id="GO:0006696">
    <property type="term" value="P:ergosterol biosynthetic process"/>
    <property type="evidence" value="ECO:0007669"/>
    <property type="project" value="TreeGrafter"/>
</dbReference>
<keyword evidence="11 17" id="KW-0472">Membrane</keyword>
<evidence type="ECO:0000256" key="16">
    <source>
        <dbReference type="ARBA" id="ARBA00048918"/>
    </source>
</evidence>
<dbReference type="GO" id="GO:0005789">
    <property type="term" value="C:endoplasmic reticulum membrane"/>
    <property type="evidence" value="ECO:0007669"/>
    <property type="project" value="TreeGrafter"/>
</dbReference>
<dbReference type="PANTHER" id="PTHR21257">
    <property type="entry name" value="DELTA(14)-STEROL REDUCTASE"/>
    <property type="match status" value="1"/>
</dbReference>
<comment type="similarity">
    <text evidence="2 17">Belongs to the ERG4/ERG24 family.</text>
</comment>
<feature type="compositionally biased region" description="Basic and acidic residues" evidence="18">
    <location>
        <begin position="14"/>
        <end position="23"/>
    </location>
</feature>
<feature type="non-terminal residue" evidence="19">
    <location>
        <position position="466"/>
    </location>
</feature>
<dbReference type="Proteomes" id="UP000258309">
    <property type="component" value="Unassembled WGS sequence"/>
</dbReference>
<dbReference type="OMA" id="DMFFSMS"/>
<evidence type="ECO:0000256" key="13">
    <source>
        <dbReference type="ARBA" id="ARBA00023221"/>
    </source>
</evidence>
<dbReference type="InterPro" id="IPR001171">
    <property type="entry name" value="ERG24_DHCR-like"/>
</dbReference>
<dbReference type="PANTHER" id="PTHR21257:SF31">
    <property type="entry name" value="DELTA(24(24(1)))-STEROL REDUCTASE ERG4"/>
    <property type="match status" value="1"/>
</dbReference>
<dbReference type="OrthoDB" id="5326588at2759"/>
<evidence type="ECO:0000256" key="4">
    <source>
        <dbReference type="ARBA" id="ARBA00022692"/>
    </source>
</evidence>
<keyword evidence="13 17" id="KW-0753">Steroid metabolism</keyword>
<evidence type="ECO:0000256" key="7">
    <source>
        <dbReference type="ARBA" id="ARBA00022989"/>
    </source>
</evidence>
<evidence type="ECO:0000256" key="10">
    <source>
        <dbReference type="ARBA" id="ARBA00023098"/>
    </source>
</evidence>
<keyword evidence="6 17" id="KW-0752">Steroid biosynthesis</keyword>
<evidence type="ECO:0000256" key="9">
    <source>
        <dbReference type="ARBA" id="ARBA00023011"/>
    </source>
</evidence>
<keyword evidence="3 17" id="KW-0444">Lipid biosynthesis</keyword>
<evidence type="ECO:0000256" key="2">
    <source>
        <dbReference type="ARBA" id="ARBA00005402"/>
    </source>
</evidence>
<name>A0A3E2HBB0_SCYLI</name>
<keyword evidence="8 17" id="KW-0560">Oxidoreductase</keyword>
<keyword evidence="7 17" id="KW-1133">Transmembrane helix</keyword>
<comment type="subcellular location">
    <subcellularLocation>
        <location evidence="1">Membrane</location>
        <topology evidence="1">Multi-pass membrane protein</topology>
    </subcellularLocation>
</comment>
<dbReference type="PROSITE" id="PS01017">
    <property type="entry name" value="STEROL_REDUCT_1"/>
    <property type="match status" value="1"/>
</dbReference>
<keyword evidence="10 17" id="KW-0443">Lipid metabolism</keyword>
<gene>
    <name evidence="19" type="ORF">B7463_g5662</name>
</gene>
<keyword evidence="5" id="KW-0521">NADP</keyword>
<evidence type="ECO:0000256" key="14">
    <source>
        <dbReference type="ARBA" id="ARBA00029435"/>
    </source>
</evidence>
<dbReference type="AlphaFoldDB" id="A0A3E2HBB0"/>
<feature type="transmembrane region" description="Helical" evidence="17">
    <location>
        <begin position="184"/>
        <end position="205"/>
    </location>
</feature>
<evidence type="ECO:0000256" key="1">
    <source>
        <dbReference type="ARBA" id="ARBA00004141"/>
    </source>
</evidence>
<sequence length="466" mass="53681">MAATSRNHTIQFEAAKRAEDHAHQSTKKPGGNGQPELVNTSKQSVEFEFGGSLGAVGLIVGFPSLMYYMWIGATYYDGQMPLPVDGQTWLEFGHRLLSLVYIGAFPTTKAWAIYWSFFIVEALFYCFMPGVSGYGKSLQHEGGRQLNYYCSAYSSFYATILLAAALHITGIFPLYTLIDEFGPIMSVAIISGFLNSFIAYFSAFWRGRTHRLTGYSIYDFFMGAELNPRIGILDFKMFYEVRIPWFILFLLSCGAATRQYERYGYVSWEVMFLVMAHFLYANACAKGEQLIITSWDMYFEKLGFMLTFWNLAGVPFSYCHCTLYLANRDPVEYRWNPYSLAALFIAYLFVYWVWDTCNSQKNGFRQMERGQLVHRNAFPQLPWRVVRNPKAIKTETSDRILADGWFGLARKPHYTCDAFFAICWGLITGFNTYFSNKRRWGHVACQTNFYPELFLYKSAVSKRKAN</sequence>
<evidence type="ECO:0000313" key="20">
    <source>
        <dbReference type="Proteomes" id="UP000258309"/>
    </source>
</evidence>
<dbReference type="GO" id="GO:0000246">
    <property type="term" value="F:Delta24(24-1) sterol reductase activity"/>
    <property type="evidence" value="ECO:0007669"/>
    <property type="project" value="UniProtKB-EC"/>
</dbReference>
<evidence type="ECO:0000256" key="5">
    <source>
        <dbReference type="ARBA" id="ARBA00022857"/>
    </source>
</evidence>
<feature type="transmembrane region" description="Helical" evidence="17">
    <location>
        <begin position="49"/>
        <end position="70"/>
    </location>
</feature>
<keyword evidence="9 17" id="KW-0756">Sterol biosynthesis</keyword>
<comment type="pathway">
    <text evidence="14 17">Steroid metabolism; ergosterol biosynthesis.</text>
</comment>
<dbReference type="EMBL" id="NCSJ02000094">
    <property type="protein sequence ID" value="RFU30694.1"/>
    <property type="molecule type" value="Genomic_DNA"/>
</dbReference>
<comment type="catalytic activity">
    <reaction evidence="16">
        <text>ergosterol + NADP(+) = ergosta-5,7,22,24(28)-tetraen-3beta-ol + NADPH + H(+)</text>
        <dbReference type="Rhea" id="RHEA:18501"/>
        <dbReference type="ChEBI" id="CHEBI:15378"/>
        <dbReference type="ChEBI" id="CHEBI:16933"/>
        <dbReference type="ChEBI" id="CHEBI:18249"/>
        <dbReference type="ChEBI" id="CHEBI:57783"/>
        <dbReference type="ChEBI" id="CHEBI:58349"/>
        <dbReference type="EC" id="1.3.1.71"/>
    </reaction>
    <physiologicalReaction direction="right-to-left" evidence="16">
        <dbReference type="Rhea" id="RHEA:18503"/>
    </physiologicalReaction>
</comment>
<accession>A0A3E2HBB0</accession>
<feature type="transmembrane region" description="Helical" evidence="17">
    <location>
        <begin position="338"/>
        <end position="357"/>
    </location>
</feature>
<keyword evidence="12 17" id="KW-1207">Sterol metabolism</keyword>
<dbReference type="STRING" id="5539.A0A3E2HBB0"/>
<feature type="transmembrane region" description="Helical" evidence="17">
    <location>
        <begin position="263"/>
        <end position="281"/>
    </location>
</feature>
<feature type="region of interest" description="Disordered" evidence="18">
    <location>
        <begin position="13"/>
        <end position="37"/>
    </location>
</feature>
<feature type="transmembrane region" description="Helical" evidence="17">
    <location>
        <begin position="302"/>
        <end position="326"/>
    </location>
</feature>